<proteinExistence type="inferred from homology"/>
<dbReference type="InterPro" id="IPR049278">
    <property type="entry name" value="MS_channel_C"/>
</dbReference>
<dbReference type="AlphaFoldDB" id="A0A432X7Y6"/>
<dbReference type="InterPro" id="IPR011014">
    <property type="entry name" value="MscS_channel_TM-2"/>
</dbReference>
<keyword evidence="12" id="KW-1185">Reference proteome</keyword>
<evidence type="ECO:0000256" key="1">
    <source>
        <dbReference type="ARBA" id="ARBA00004651"/>
    </source>
</evidence>
<dbReference type="GO" id="GO:0008381">
    <property type="term" value="F:mechanosensitive monoatomic ion channel activity"/>
    <property type="evidence" value="ECO:0007669"/>
    <property type="project" value="InterPro"/>
</dbReference>
<comment type="similarity">
    <text evidence="2 7">Belongs to the MscS (TC 1.A.23) family.</text>
</comment>
<dbReference type="InterPro" id="IPR008910">
    <property type="entry name" value="MSC_TM_helix"/>
</dbReference>
<feature type="transmembrane region" description="Helical" evidence="7">
    <location>
        <begin position="86"/>
        <end position="106"/>
    </location>
</feature>
<keyword evidence="7" id="KW-0407">Ion channel</keyword>
<dbReference type="Gene3D" id="3.30.70.100">
    <property type="match status" value="1"/>
</dbReference>
<comment type="caution">
    <text evidence="7">Lacks conserved residue(s) required for the propagation of feature annotation.</text>
</comment>
<comment type="caution">
    <text evidence="11">The sequence shown here is derived from an EMBL/GenBank/DDBJ whole genome shotgun (WGS) entry which is preliminary data.</text>
</comment>
<evidence type="ECO:0000259" key="10">
    <source>
        <dbReference type="Pfam" id="PF21088"/>
    </source>
</evidence>
<dbReference type="Proteomes" id="UP000286976">
    <property type="component" value="Unassembled WGS sequence"/>
</dbReference>
<dbReference type="PROSITE" id="PS01246">
    <property type="entry name" value="UPF0003"/>
    <property type="match status" value="1"/>
</dbReference>
<dbReference type="PANTHER" id="PTHR30221:SF1">
    <property type="entry name" value="SMALL-CONDUCTANCE MECHANOSENSITIVE CHANNEL"/>
    <property type="match status" value="1"/>
</dbReference>
<sequence>MKEILTWFSENQDMLIAFGIKACVAVLIVIGGFILARVISGSMIKRLDKTSIDNMVVSFLAGIVRTLIIIAALLMALSHVGVQTTSFIAILGAAGLAIGLALQGSLSNFASGVMIMIYRPFKSGDYVDAGGIAGTVQRIELFTTILKTPDNKKVVVPNARITSAAITNFSHNPTRRVDMVFGVSYDANLQETKQLFHDLLMADDRVLKDPAPTIAVSELADSSVNFIVRPWVNSADYWGVYWDSMEKFKDALDKAGIGIPYPQMDVHMHHSSAESEEK</sequence>
<accession>A0A432X7Y6</accession>
<dbReference type="RefSeq" id="WP_126757211.1">
    <property type="nucleotide sequence ID" value="NZ_PIPQ01000002.1"/>
</dbReference>
<dbReference type="Pfam" id="PF21082">
    <property type="entry name" value="MS_channel_3rd"/>
    <property type="match status" value="1"/>
</dbReference>
<evidence type="ECO:0000256" key="3">
    <source>
        <dbReference type="ARBA" id="ARBA00022475"/>
    </source>
</evidence>
<dbReference type="InterPro" id="IPR023408">
    <property type="entry name" value="MscS_beta-dom_sf"/>
</dbReference>
<dbReference type="OrthoDB" id="9809206at2"/>
<dbReference type="InterPro" id="IPR049142">
    <property type="entry name" value="MS_channel_1st"/>
</dbReference>
<keyword evidence="3" id="KW-1003">Cell membrane</keyword>
<evidence type="ECO:0000313" key="11">
    <source>
        <dbReference type="EMBL" id="RUO42994.1"/>
    </source>
</evidence>
<dbReference type="Gene3D" id="1.10.287.1260">
    <property type="match status" value="1"/>
</dbReference>
<dbReference type="Pfam" id="PF00924">
    <property type="entry name" value="MS_channel_2nd"/>
    <property type="match status" value="1"/>
</dbReference>
<comment type="subcellular location">
    <subcellularLocation>
        <location evidence="7">Cell inner membrane</location>
        <topology evidence="7">Multi-pass membrane protein</topology>
    </subcellularLocation>
    <subcellularLocation>
        <location evidence="1">Cell membrane</location>
        <topology evidence="1">Multi-pass membrane protein</topology>
    </subcellularLocation>
</comment>
<keyword evidence="7" id="KW-0813">Transport</keyword>
<dbReference type="SUPFAM" id="SSF82689">
    <property type="entry name" value="Mechanosensitive channel protein MscS (YggB), C-terminal domain"/>
    <property type="match status" value="1"/>
</dbReference>
<dbReference type="InterPro" id="IPR045275">
    <property type="entry name" value="MscS_archaea/bacteria_type"/>
</dbReference>
<dbReference type="InterPro" id="IPR006685">
    <property type="entry name" value="MscS_channel_2nd"/>
</dbReference>
<dbReference type="Pfam" id="PF05552">
    <property type="entry name" value="MS_channel_1st_1"/>
    <property type="match status" value="1"/>
</dbReference>
<dbReference type="Gene3D" id="2.30.30.60">
    <property type="match status" value="1"/>
</dbReference>
<feature type="domain" description="Mechanosensitive ion channel MscS" evidence="8">
    <location>
        <begin position="105"/>
        <end position="171"/>
    </location>
</feature>
<dbReference type="SUPFAM" id="SSF82861">
    <property type="entry name" value="Mechanosensitive channel protein MscS (YggB), transmembrane region"/>
    <property type="match status" value="1"/>
</dbReference>
<dbReference type="PANTHER" id="PTHR30221">
    <property type="entry name" value="SMALL-CONDUCTANCE MECHANOSENSITIVE CHANNEL"/>
    <property type="match status" value="1"/>
</dbReference>
<dbReference type="EMBL" id="PIPQ01000002">
    <property type="protein sequence ID" value="RUO42994.1"/>
    <property type="molecule type" value="Genomic_DNA"/>
</dbReference>
<feature type="domain" description="Mechanosensitive ion channel MscS C-terminal" evidence="9">
    <location>
        <begin position="177"/>
        <end position="259"/>
    </location>
</feature>
<organism evidence="11 12">
    <name type="scientific">Aliidiomarina taiwanensis</name>
    <dbReference type="NCBI Taxonomy" id="946228"/>
    <lineage>
        <taxon>Bacteria</taxon>
        <taxon>Pseudomonadati</taxon>
        <taxon>Pseudomonadota</taxon>
        <taxon>Gammaproteobacteria</taxon>
        <taxon>Alteromonadales</taxon>
        <taxon>Idiomarinaceae</taxon>
        <taxon>Aliidiomarina</taxon>
    </lineage>
</organism>
<comment type="function">
    <text evidence="7">Mechanosensitive channel that participates in the regulation of osmotic pressure changes within the cell, opening in response to stretch forces in the membrane lipid bilayer, without the need for other proteins. Contributes to normal resistance to hypoosmotic shock. Forms an ion channel of 1.0 nanosiemens conductance with a slight preference for anions.</text>
</comment>
<evidence type="ECO:0000313" key="12">
    <source>
        <dbReference type="Proteomes" id="UP000286976"/>
    </source>
</evidence>
<evidence type="ECO:0000256" key="2">
    <source>
        <dbReference type="ARBA" id="ARBA00008017"/>
    </source>
</evidence>
<dbReference type="InterPro" id="IPR011066">
    <property type="entry name" value="MscS_channel_C_sf"/>
</dbReference>
<evidence type="ECO:0000256" key="5">
    <source>
        <dbReference type="ARBA" id="ARBA00022989"/>
    </source>
</evidence>
<keyword evidence="4 7" id="KW-0812">Transmembrane</keyword>
<gene>
    <name evidence="11" type="ORF">CWE15_06220</name>
</gene>
<dbReference type="SUPFAM" id="SSF50182">
    <property type="entry name" value="Sm-like ribonucleoproteins"/>
    <property type="match status" value="1"/>
</dbReference>
<keyword evidence="7" id="KW-0997">Cell inner membrane</keyword>
<evidence type="ECO:0000259" key="8">
    <source>
        <dbReference type="Pfam" id="PF00924"/>
    </source>
</evidence>
<comment type="subunit">
    <text evidence="7">Homoheptamer.</text>
</comment>
<reference evidence="11 12" key="1">
    <citation type="journal article" date="2011" name="Front. Microbiol.">
        <title>Genomic signatures of strain selection and enhancement in Bacillus atrophaeus var. globigii, a historical biowarfare simulant.</title>
        <authorList>
            <person name="Gibbons H.S."/>
            <person name="Broomall S.M."/>
            <person name="McNew L.A."/>
            <person name="Daligault H."/>
            <person name="Chapman C."/>
            <person name="Bruce D."/>
            <person name="Karavis M."/>
            <person name="Krepps M."/>
            <person name="McGregor P.A."/>
            <person name="Hong C."/>
            <person name="Park K.H."/>
            <person name="Akmal A."/>
            <person name="Feldman A."/>
            <person name="Lin J.S."/>
            <person name="Chang W.E."/>
            <person name="Higgs B.W."/>
            <person name="Demirev P."/>
            <person name="Lindquist J."/>
            <person name="Liem A."/>
            <person name="Fochler E."/>
            <person name="Read T.D."/>
            <person name="Tapia R."/>
            <person name="Johnson S."/>
            <person name="Bishop-Lilly K.A."/>
            <person name="Detter C."/>
            <person name="Han C."/>
            <person name="Sozhamannan S."/>
            <person name="Rosenzweig C.N."/>
            <person name="Skowronski E.W."/>
        </authorList>
    </citation>
    <scope>NUCLEOTIDE SEQUENCE [LARGE SCALE GENOMIC DNA]</scope>
    <source>
        <strain evidence="11 12">AIT1</strain>
    </source>
</reference>
<evidence type="ECO:0000256" key="7">
    <source>
        <dbReference type="RuleBase" id="RU369025"/>
    </source>
</evidence>
<dbReference type="Pfam" id="PF21088">
    <property type="entry name" value="MS_channel_1st"/>
    <property type="match status" value="1"/>
</dbReference>
<dbReference type="GO" id="GO:0005886">
    <property type="term" value="C:plasma membrane"/>
    <property type="evidence" value="ECO:0007669"/>
    <property type="project" value="UniProtKB-SubCell"/>
</dbReference>
<feature type="domain" description="Mechanosensitive ion channel transmembrane helices 2/3" evidence="10">
    <location>
        <begin position="62"/>
        <end position="103"/>
    </location>
</feature>
<keyword evidence="7" id="KW-0406">Ion transport</keyword>
<evidence type="ECO:0000259" key="9">
    <source>
        <dbReference type="Pfam" id="PF21082"/>
    </source>
</evidence>
<evidence type="ECO:0000256" key="6">
    <source>
        <dbReference type="ARBA" id="ARBA00023136"/>
    </source>
</evidence>
<name>A0A432X7Y6_9GAMM</name>
<keyword evidence="6 7" id="KW-0472">Membrane</keyword>
<feature type="transmembrane region" description="Helical" evidence="7">
    <location>
        <begin position="56"/>
        <end position="80"/>
    </location>
</feature>
<dbReference type="InterPro" id="IPR006686">
    <property type="entry name" value="MscS_channel_CS"/>
</dbReference>
<keyword evidence="5 7" id="KW-1133">Transmembrane helix</keyword>
<dbReference type="InterPro" id="IPR010920">
    <property type="entry name" value="LSM_dom_sf"/>
</dbReference>
<protein>
    <recommendedName>
        <fullName evidence="7">Small-conductance mechanosensitive channel</fullName>
    </recommendedName>
</protein>
<evidence type="ECO:0000256" key="4">
    <source>
        <dbReference type="ARBA" id="ARBA00022692"/>
    </source>
</evidence>
<feature type="transmembrane region" description="Helical" evidence="7">
    <location>
        <begin position="15"/>
        <end position="36"/>
    </location>
</feature>